<dbReference type="InterPro" id="IPR002869">
    <property type="entry name" value="Pyrv_flavodox_OxRed_cen"/>
</dbReference>
<name>A0A953LG82_SYMTR</name>
<evidence type="ECO:0000259" key="2">
    <source>
        <dbReference type="Pfam" id="PF01558"/>
    </source>
</evidence>
<comment type="caution">
    <text evidence="3">The sequence shown here is derived from an EMBL/GenBank/DDBJ whole genome shotgun (WGS) entry which is preliminary data.</text>
</comment>
<gene>
    <name evidence="3" type="ORF">CWE10_02020</name>
</gene>
<keyword evidence="1" id="KW-0560">Oxidoreductase</keyword>
<dbReference type="Gene3D" id="3.40.920.10">
    <property type="entry name" value="Pyruvate-ferredoxin oxidoreductase, PFOR, domain III"/>
    <property type="match status" value="1"/>
</dbReference>
<accession>A0A953LG82</accession>
<dbReference type="PANTHER" id="PTHR42730:SF1">
    <property type="entry name" value="2-OXOGLUTARATE SYNTHASE SUBUNIT KORC"/>
    <property type="match status" value="1"/>
</dbReference>
<sequence length="84" mass="9033">MISGCRPGVERKCHVDGQVHQVEITRIAREVTGRALTANVVALGVLNRLCRLVSDEALVEAVLETVPRGTEAINRKALEAGMAI</sequence>
<dbReference type="Proteomes" id="UP000732377">
    <property type="component" value="Unassembled WGS sequence"/>
</dbReference>
<evidence type="ECO:0000256" key="1">
    <source>
        <dbReference type="ARBA" id="ARBA00023002"/>
    </source>
</evidence>
<dbReference type="InterPro" id="IPR019752">
    <property type="entry name" value="Pyrv/ketoisovalerate_OxRed_cat"/>
</dbReference>
<dbReference type="GO" id="GO:0016903">
    <property type="term" value="F:oxidoreductase activity, acting on the aldehyde or oxo group of donors"/>
    <property type="evidence" value="ECO:0007669"/>
    <property type="project" value="InterPro"/>
</dbReference>
<dbReference type="PANTHER" id="PTHR42730">
    <property type="entry name" value="2-OXOGLUTARATE SYNTHASE SUBUNIT KORC"/>
    <property type="match status" value="1"/>
</dbReference>
<dbReference type="EMBL" id="PIUK01000009">
    <property type="protein sequence ID" value="MBY6274986.1"/>
    <property type="molecule type" value="Genomic_DNA"/>
</dbReference>
<dbReference type="SUPFAM" id="SSF53323">
    <property type="entry name" value="Pyruvate-ferredoxin oxidoreductase, PFOR, domain III"/>
    <property type="match status" value="1"/>
</dbReference>
<reference evidence="3" key="1">
    <citation type="submission" date="2017-11" db="EMBL/GenBank/DDBJ databases">
        <title>Three new genomes from thermophilic consortium.</title>
        <authorList>
            <person name="Quaggio R."/>
            <person name="Amgarten D."/>
            <person name="Setubal J.C."/>
        </authorList>
    </citation>
    <scope>NUCLEOTIDE SEQUENCE</scope>
    <source>
        <strain evidence="3">ZCTH01-B2</strain>
    </source>
</reference>
<dbReference type="Pfam" id="PF01558">
    <property type="entry name" value="POR"/>
    <property type="match status" value="1"/>
</dbReference>
<proteinExistence type="predicted"/>
<dbReference type="InterPro" id="IPR052554">
    <property type="entry name" value="2-oxoglutarate_synth_KorC"/>
</dbReference>
<organism evidence="3 4">
    <name type="scientific">Symbiobacterium thermophilum</name>
    <dbReference type="NCBI Taxonomy" id="2734"/>
    <lineage>
        <taxon>Bacteria</taxon>
        <taxon>Bacillati</taxon>
        <taxon>Bacillota</taxon>
        <taxon>Clostridia</taxon>
        <taxon>Eubacteriales</taxon>
        <taxon>Symbiobacteriaceae</taxon>
        <taxon>Symbiobacterium</taxon>
    </lineage>
</organism>
<protein>
    <recommendedName>
        <fullName evidence="2">Pyruvate/ketoisovalerate oxidoreductase catalytic domain-containing protein</fullName>
    </recommendedName>
</protein>
<dbReference type="AlphaFoldDB" id="A0A953LG82"/>
<dbReference type="OMA" id="GVERKCH"/>
<feature type="domain" description="Pyruvate/ketoisovalerate oxidoreductase catalytic" evidence="2">
    <location>
        <begin position="14"/>
        <end position="82"/>
    </location>
</feature>
<evidence type="ECO:0000313" key="4">
    <source>
        <dbReference type="Proteomes" id="UP000732377"/>
    </source>
</evidence>
<evidence type="ECO:0000313" key="3">
    <source>
        <dbReference type="EMBL" id="MBY6274986.1"/>
    </source>
</evidence>